<gene>
    <name evidence="2" type="ORF">ECRASSUSDP1_LOCUS27358</name>
</gene>
<reference evidence="2" key="1">
    <citation type="submission" date="2023-07" db="EMBL/GenBank/DDBJ databases">
        <authorList>
            <consortium name="AG Swart"/>
            <person name="Singh M."/>
            <person name="Singh A."/>
            <person name="Seah K."/>
            <person name="Emmerich C."/>
        </authorList>
    </citation>
    <scope>NUCLEOTIDE SEQUENCE</scope>
    <source>
        <strain evidence="2">DP1</strain>
    </source>
</reference>
<evidence type="ECO:0000313" key="2">
    <source>
        <dbReference type="EMBL" id="CAI2385775.1"/>
    </source>
</evidence>
<dbReference type="AlphaFoldDB" id="A0AAD2DAP0"/>
<comment type="caution">
    <text evidence="2">The sequence shown here is derived from an EMBL/GenBank/DDBJ whole genome shotgun (WGS) entry which is preliminary data.</text>
</comment>
<feature type="region of interest" description="Disordered" evidence="1">
    <location>
        <begin position="403"/>
        <end position="428"/>
    </location>
</feature>
<name>A0AAD2DAP0_EUPCR</name>
<organism evidence="2 3">
    <name type="scientific">Euplotes crassus</name>
    <dbReference type="NCBI Taxonomy" id="5936"/>
    <lineage>
        <taxon>Eukaryota</taxon>
        <taxon>Sar</taxon>
        <taxon>Alveolata</taxon>
        <taxon>Ciliophora</taxon>
        <taxon>Intramacronucleata</taxon>
        <taxon>Spirotrichea</taxon>
        <taxon>Hypotrichia</taxon>
        <taxon>Euplotida</taxon>
        <taxon>Euplotidae</taxon>
        <taxon>Moneuplotes</taxon>
    </lineage>
</organism>
<sequence length="428" mass="49185">MKRKKARRLLNRVRAEESSSHLCTSSNLENDYLPHSIVSPLADRKRVIAAKSDHIRFDFSLRKGKKAFEKQLKEKSKEMERLKNIIYHPRNIKVIRRPKQGCIFSNKALNNSRIKLNSSREPCSKPYPRPASQVIQGFSSMNSSTDFYRSKRFTSSSKIRDKRKTLYKTNTAILNQFMKCAELGNPIDLSKFSNNLDIMLKRDKSRVDKRVDRQRKQAVQSQLCMRKAKPSGDIQRSFTPSNQARGRLVNCWSKDTQPSLAGKSSNNLFRMLKNTRLHNTQASMEKRTSLKIMGHHKGLKVRDRSPLQNSKIVNARIESLLQQRNANQPPMKLGPKGLESGKLTKNDIPEVPDKNATRGSARVKLAVKTTKRRTSSLLNIKYNEKVKKERDDFAKSVIIKNKNELKPSASEEKEGRRNGQWVLNDISE</sequence>
<evidence type="ECO:0000256" key="1">
    <source>
        <dbReference type="SAM" id="MobiDB-lite"/>
    </source>
</evidence>
<accession>A0AAD2DAP0</accession>
<dbReference type="Proteomes" id="UP001295684">
    <property type="component" value="Unassembled WGS sequence"/>
</dbReference>
<feature type="compositionally biased region" description="Basic and acidic residues" evidence="1">
    <location>
        <begin position="342"/>
        <end position="355"/>
    </location>
</feature>
<protein>
    <submittedName>
        <fullName evidence="2">Uncharacterized protein</fullName>
    </submittedName>
</protein>
<feature type="region of interest" description="Disordered" evidence="1">
    <location>
        <begin position="327"/>
        <end position="355"/>
    </location>
</feature>
<evidence type="ECO:0000313" key="3">
    <source>
        <dbReference type="Proteomes" id="UP001295684"/>
    </source>
</evidence>
<keyword evidence="3" id="KW-1185">Reference proteome</keyword>
<proteinExistence type="predicted"/>
<dbReference type="EMBL" id="CAMPGE010028230">
    <property type="protein sequence ID" value="CAI2385775.1"/>
    <property type="molecule type" value="Genomic_DNA"/>
</dbReference>
<feature type="compositionally biased region" description="Basic and acidic residues" evidence="1">
    <location>
        <begin position="403"/>
        <end position="417"/>
    </location>
</feature>